<accession>A0A917QUQ3</accession>
<dbReference type="Proteomes" id="UP000612956">
    <property type="component" value="Unassembled WGS sequence"/>
</dbReference>
<comment type="caution">
    <text evidence="1">The sequence shown here is derived from an EMBL/GenBank/DDBJ whole genome shotgun (WGS) entry which is preliminary data.</text>
</comment>
<organism evidence="1 2">
    <name type="scientific">Nocardia camponoti</name>
    <dbReference type="NCBI Taxonomy" id="1616106"/>
    <lineage>
        <taxon>Bacteria</taxon>
        <taxon>Bacillati</taxon>
        <taxon>Actinomycetota</taxon>
        <taxon>Actinomycetes</taxon>
        <taxon>Mycobacteriales</taxon>
        <taxon>Nocardiaceae</taxon>
        <taxon>Nocardia</taxon>
    </lineage>
</organism>
<proteinExistence type="predicted"/>
<dbReference type="EMBL" id="BMMW01000007">
    <property type="protein sequence ID" value="GGK69074.1"/>
    <property type="molecule type" value="Genomic_DNA"/>
</dbReference>
<keyword evidence="2" id="KW-1185">Reference proteome</keyword>
<evidence type="ECO:0000313" key="1">
    <source>
        <dbReference type="EMBL" id="GGK69074.1"/>
    </source>
</evidence>
<reference evidence="1" key="2">
    <citation type="submission" date="2020-09" db="EMBL/GenBank/DDBJ databases">
        <authorList>
            <person name="Sun Q."/>
            <person name="Zhou Y."/>
        </authorList>
    </citation>
    <scope>NUCLEOTIDE SEQUENCE</scope>
    <source>
        <strain evidence="1">CGMCC 4.7278</strain>
    </source>
</reference>
<dbReference type="RefSeq" id="WP_188831211.1">
    <property type="nucleotide sequence ID" value="NZ_BMMW01000007.1"/>
</dbReference>
<sequence>MTIDRDAIWRITYTDHYDEFVAATEEAALAAAHATYPGQQVSSTRPLTVDDLLQGHDENWRDTDFLFDFSIDGDWLALHFTAAITPEGVIDPVALADYRYLRGIWGDLPSIRVDGGRISMLLNGPAPASAFKVLCDYICDGGPLHRPTYEAVLAELGITDSRSVRVAYHSDRLGSWRVTDCPATLLDYHAGLRRLFTDLGEEQDVIVVEAVPGYPAGCSTWSQWCGEALDIARAEHLGCEHQLFRPAY</sequence>
<evidence type="ECO:0000313" key="2">
    <source>
        <dbReference type="Proteomes" id="UP000612956"/>
    </source>
</evidence>
<dbReference type="AlphaFoldDB" id="A0A917QUQ3"/>
<gene>
    <name evidence="1" type="ORF">GCM10011591_46510</name>
</gene>
<name>A0A917QUQ3_9NOCA</name>
<protein>
    <submittedName>
        <fullName evidence="1">Uncharacterized protein</fullName>
    </submittedName>
</protein>
<reference evidence="1" key="1">
    <citation type="journal article" date="2014" name="Int. J. Syst. Evol. Microbiol.">
        <title>Complete genome sequence of Corynebacterium casei LMG S-19264T (=DSM 44701T), isolated from a smear-ripened cheese.</title>
        <authorList>
            <consortium name="US DOE Joint Genome Institute (JGI-PGF)"/>
            <person name="Walter F."/>
            <person name="Albersmeier A."/>
            <person name="Kalinowski J."/>
            <person name="Ruckert C."/>
        </authorList>
    </citation>
    <scope>NUCLEOTIDE SEQUENCE</scope>
    <source>
        <strain evidence="1">CGMCC 4.7278</strain>
    </source>
</reference>